<evidence type="ECO:0000259" key="6">
    <source>
        <dbReference type="Pfam" id="PF00924"/>
    </source>
</evidence>
<dbReference type="STRING" id="1306953.J121_1618"/>
<feature type="domain" description="Mechanosensitive ion channel MscS" evidence="6">
    <location>
        <begin position="187"/>
        <end position="252"/>
    </location>
</feature>
<comment type="caution">
    <text evidence="7">The sequence shown here is derived from an EMBL/GenBank/DDBJ whole genome shotgun (WGS) entry which is preliminary data.</text>
</comment>
<accession>A0A0L1KAD6</accession>
<dbReference type="PATRIC" id="fig|1306953.7.peg.1660"/>
<evidence type="ECO:0000256" key="3">
    <source>
        <dbReference type="ARBA" id="ARBA00022989"/>
    </source>
</evidence>
<evidence type="ECO:0000313" key="8">
    <source>
        <dbReference type="Proteomes" id="UP000037446"/>
    </source>
</evidence>
<dbReference type="Pfam" id="PF00924">
    <property type="entry name" value="MS_channel_2nd"/>
    <property type="match status" value="1"/>
</dbReference>
<dbReference type="RefSeq" id="WP_050601732.1">
    <property type="nucleotide sequence ID" value="NZ_JYNE01000028.1"/>
</dbReference>
<keyword evidence="2 5" id="KW-0812">Transmembrane</keyword>
<dbReference type="GO" id="GO:0016020">
    <property type="term" value="C:membrane"/>
    <property type="evidence" value="ECO:0007669"/>
    <property type="project" value="UniProtKB-SubCell"/>
</dbReference>
<keyword evidence="4 5" id="KW-0472">Membrane</keyword>
<sequence length="362" mass="39938">MLERYDPRNWPISYDGVIHTLIVLGSAVALALLAHWIVFALLRRVTRSSESALDDVVVEAVRKPLRWAAIAFAIAAAAENDALVGRGWDLLARFLVPAVIGWVAYAMVRGLARGYEAQVGAASDPVAQRGRLTRIAILSRTVKVGIMIVTVSLIMLNIPGVRDVGTTMLASAGLAALAVGAAAQPALKSLIAGLQMALTQPLRIGDLVKVDDQAGRVEEIRMSFVTVRTWDERVLVVPTTRFLDESFENWSRVDEKLTGPVMLHLDPITDVEPIRREFERYVSAHELWDGRNLQLLMTDAYPESIELRLSMSAETIGDLWALRCGVREHMLAWIKQNQPDALIRHRLEVPGGHLKAAEPNTP</sequence>
<organism evidence="7 8">
    <name type="scientific">Qipengyuania citrea LAMA 915</name>
    <dbReference type="NCBI Taxonomy" id="1306953"/>
    <lineage>
        <taxon>Bacteria</taxon>
        <taxon>Pseudomonadati</taxon>
        <taxon>Pseudomonadota</taxon>
        <taxon>Alphaproteobacteria</taxon>
        <taxon>Sphingomonadales</taxon>
        <taxon>Erythrobacteraceae</taxon>
        <taxon>Qipengyuania</taxon>
    </lineage>
</organism>
<gene>
    <name evidence="7" type="ORF">J121_1618</name>
</gene>
<comment type="subcellular location">
    <subcellularLocation>
        <location evidence="1">Membrane</location>
    </subcellularLocation>
</comment>
<evidence type="ECO:0000256" key="5">
    <source>
        <dbReference type="SAM" id="Phobius"/>
    </source>
</evidence>
<feature type="transmembrane region" description="Helical" evidence="5">
    <location>
        <begin position="20"/>
        <end position="43"/>
    </location>
</feature>
<dbReference type="Proteomes" id="UP000037446">
    <property type="component" value="Unassembled WGS sequence"/>
</dbReference>
<protein>
    <submittedName>
        <fullName evidence="7">Membrane protein</fullName>
    </submittedName>
</protein>
<name>A0A0L1KAD6_9SPHN</name>
<dbReference type="InterPro" id="IPR023408">
    <property type="entry name" value="MscS_beta-dom_sf"/>
</dbReference>
<dbReference type="AlphaFoldDB" id="A0A0L1KAD6"/>
<proteinExistence type="predicted"/>
<evidence type="ECO:0000256" key="2">
    <source>
        <dbReference type="ARBA" id="ARBA00022692"/>
    </source>
</evidence>
<evidence type="ECO:0000313" key="7">
    <source>
        <dbReference type="EMBL" id="KNH00990.1"/>
    </source>
</evidence>
<dbReference type="Gene3D" id="2.30.30.60">
    <property type="match status" value="1"/>
</dbReference>
<dbReference type="SUPFAM" id="SSF50182">
    <property type="entry name" value="Sm-like ribonucleoproteins"/>
    <property type="match status" value="1"/>
</dbReference>
<keyword evidence="3 5" id="KW-1133">Transmembrane helix</keyword>
<evidence type="ECO:0000256" key="1">
    <source>
        <dbReference type="ARBA" id="ARBA00004370"/>
    </source>
</evidence>
<dbReference type="Gene3D" id="1.10.287.1260">
    <property type="match status" value="1"/>
</dbReference>
<dbReference type="GO" id="GO:0008381">
    <property type="term" value="F:mechanosensitive monoatomic ion channel activity"/>
    <property type="evidence" value="ECO:0007669"/>
    <property type="project" value="UniProtKB-ARBA"/>
</dbReference>
<feature type="transmembrane region" description="Helical" evidence="5">
    <location>
        <begin position="137"/>
        <end position="156"/>
    </location>
</feature>
<dbReference type="EMBL" id="JYNE01000028">
    <property type="protein sequence ID" value="KNH00990.1"/>
    <property type="molecule type" value="Genomic_DNA"/>
</dbReference>
<feature type="transmembrane region" description="Helical" evidence="5">
    <location>
        <begin position="168"/>
        <end position="187"/>
    </location>
</feature>
<reference evidence="7" key="1">
    <citation type="submission" date="2015-02" db="EMBL/GenBank/DDBJ databases">
        <authorList>
            <person name="Chooi Y.-H."/>
        </authorList>
    </citation>
    <scope>NUCLEOTIDE SEQUENCE [LARGE SCALE GENOMIC DNA]</scope>
    <source>
        <strain evidence="7">LAMA 915</strain>
    </source>
</reference>
<dbReference type="PANTHER" id="PTHR30566">
    <property type="entry name" value="YNAI-RELATED MECHANOSENSITIVE ION CHANNEL"/>
    <property type="match status" value="1"/>
</dbReference>
<dbReference type="InterPro" id="IPR006685">
    <property type="entry name" value="MscS_channel_2nd"/>
</dbReference>
<feature type="transmembrane region" description="Helical" evidence="5">
    <location>
        <begin position="90"/>
        <end position="108"/>
    </location>
</feature>
<dbReference type="InterPro" id="IPR010920">
    <property type="entry name" value="LSM_dom_sf"/>
</dbReference>
<evidence type="ECO:0000256" key="4">
    <source>
        <dbReference type="ARBA" id="ARBA00023136"/>
    </source>
</evidence>
<dbReference type="PANTHER" id="PTHR30566:SF25">
    <property type="entry name" value="INNER MEMBRANE PROTEIN"/>
    <property type="match status" value="1"/>
</dbReference>